<gene>
    <name evidence="1" type="ORF">ARD30_08125</name>
</gene>
<evidence type="ECO:0000313" key="2">
    <source>
        <dbReference type="Proteomes" id="UP000051562"/>
    </source>
</evidence>
<reference evidence="1 2" key="1">
    <citation type="submission" date="2015-10" db="EMBL/GenBank/DDBJ databases">
        <title>Draft genome of Bosea thiooxidans.</title>
        <authorList>
            <person name="Wang X."/>
        </authorList>
    </citation>
    <scope>NUCLEOTIDE SEQUENCE [LARGE SCALE GENOMIC DNA]</scope>
    <source>
        <strain evidence="1 2">CGMCC 9174</strain>
    </source>
</reference>
<evidence type="ECO:0000313" key="1">
    <source>
        <dbReference type="EMBL" id="KQK32030.1"/>
    </source>
</evidence>
<name>A0A0Q3PQ90_9HYPH</name>
<proteinExistence type="predicted"/>
<dbReference type="AlphaFoldDB" id="A0A0Q3PQ90"/>
<keyword evidence="2" id="KW-1185">Reference proteome</keyword>
<dbReference type="Proteomes" id="UP000051562">
    <property type="component" value="Unassembled WGS sequence"/>
</dbReference>
<accession>A0A0Q3PQ90</accession>
<protein>
    <submittedName>
        <fullName evidence="1">Uncharacterized protein</fullName>
    </submittedName>
</protein>
<dbReference type="EMBL" id="LMAR01000008">
    <property type="protein sequence ID" value="KQK32030.1"/>
    <property type="molecule type" value="Genomic_DNA"/>
</dbReference>
<comment type="caution">
    <text evidence="1">The sequence shown here is derived from an EMBL/GenBank/DDBJ whole genome shotgun (WGS) entry which is preliminary data.</text>
</comment>
<sequence>MLGLLDANDAIHSVVRPIADRDVFTCHETFFAQMEADLVVAFFGFVIKKPLPAGLPPQSPDPGFLVFVEPAHATRRFVLLPFNRIEPTLIIKRNQEVVTLMFFVGWMTFLPGEK</sequence>
<organism evidence="1 2">
    <name type="scientific">Bosea thiooxidans</name>
    <dbReference type="NCBI Taxonomy" id="53254"/>
    <lineage>
        <taxon>Bacteria</taxon>
        <taxon>Pseudomonadati</taxon>
        <taxon>Pseudomonadota</taxon>
        <taxon>Alphaproteobacteria</taxon>
        <taxon>Hyphomicrobiales</taxon>
        <taxon>Boseaceae</taxon>
        <taxon>Bosea</taxon>
    </lineage>
</organism>